<feature type="domain" description="Gfo/Idh/MocA-like oxidoreductase N-terminal" evidence="2">
    <location>
        <begin position="9"/>
        <end position="121"/>
    </location>
</feature>
<reference evidence="4 5" key="1">
    <citation type="submission" date="2019-02" db="EMBL/GenBank/DDBJ databases">
        <title>Sequencing the genomes of 1000 actinobacteria strains.</title>
        <authorList>
            <person name="Klenk H.-P."/>
        </authorList>
    </citation>
    <scope>NUCLEOTIDE SEQUENCE [LARGE SCALE GENOMIC DNA]</scope>
    <source>
        <strain evidence="4 5">DSM 45162</strain>
    </source>
</reference>
<dbReference type="Pfam" id="PF01408">
    <property type="entry name" value="GFO_IDH_MocA"/>
    <property type="match status" value="1"/>
</dbReference>
<dbReference type="InterPro" id="IPR051450">
    <property type="entry name" value="Gfo/Idh/MocA_Oxidoreductases"/>
</dbReference>
<evidence type="ECO:0000256" key="1">
    <source>
        <dbReference type="SAM" id="MobiDB-lite"/>
    </source>
</evidence>
<dbReference type="InterPro" id="IPR000683">
    <property type="entry name" value="Gfo/Idh/MocA-like_OxRdtase_N"/>
</dbReference>
<feature type="domain" description="GFO/IDH/MocA-like oxidoreductase" evidence="3">
    <location>
        <begin position="130"/>
        <end position="239"/>
    </location>
</feature>
<dbReference type="SUPFAM" id="SSF51735">
    <property type="entry name" value="NAD(P)-binding Rossmann-fold domains"/>
    <property type="match status" value="1"/>
</dbReference>
<gene>
    <name evidence="4" type="ORF">EV385_4259</name>
</gene>
<dbReference type="Pfam" id="PF22725">
    <property type="entry name" value="GFO_IDH_MocA_C3"/>
    <property type="match status" value="1"/>
</dbReference>
<dbReference type="OrthoDB" id="179913at2"/>
<organism evidence="4 5">
    <name type="scientific">Krasilnikovia cinnamomea</name>
    <dbReference type="NCBI Taxonomy" id="349313"/>
    <lineage>
        <taxon>Bacteria</taxon>
        <taxon>Bacillati</taxon>
        <taxon>Actinomycetota</taxon>
        <taxon>Actinomycetes</taxon>
        <taxon>Micromonosporales</taxon>
        <taxon>Micromonosporaceae</taxon>
        <taxon>Krasilnikovia</taxon>
    </lineage>
</organism>
<dbReference type="SUPFAM" id="SSF55347">
    <property type="entry name" value="Glyceraldehyde-3-phosphate dehydrogenase-like, C-terminal domain"/>
    <property type="match status" value="1"/>
</dbReference>
<evidence type="ECO:0000313" key="4">
    <source>
        <dbReference type="EMBL" id="RZU52401.1"/>
    </source>
</evidence>
<proteinExistence type="predicted"/>
<dbReference type="Gene3D" id="3.40.50.720">
    <property type="entry name" value="NAD(P)-binding Rossmann-like Domain"/>
    <property type="match status" value="1"/>
</dbReference>
<keyword evidence="5" id="KW-1185">Reference proteome</keyword>
<evidence type="ECO:0000313" key="5">
    <source>
        <dbReference type="Proteomes" id="UP000292564"/>
    </source>
</evidence>
<dbReference type="EMBL" id="SHKY01000001">
    <property type="protein sequence ID" value="RZU52401.1"/>
    <property type="molecule type" value="Genomic_DNA"/>
</dbReference>
<dbReference type="Gene3D" id="3.30.360.10">
    <property type="entry name" value="Dihydrodipicolinate Reductase, domain 2"/>
    <property type="match status" value="1"/>
</dbReference>
<dbReference type="PANTHER" id="PTHR43377">
    <property type="entry name" value="BILIVERDIN REDUCTASE A"/>
    <property type="match status" value="1"/>
</dbReference>
<sequence>MRAGGRRLRAGLIGLGAMGRNHARVLAGLDGVDFVGVQDPAGDPGGTLPVPVVTDLADLLALGLDYAVVACPTAWHEQVGLELAGHGVCALIEKPLALSVGEARHLVEAFESRGLVAGVGHIERYNPALRSLQTRLEASELGEVFQVVTRRQGPYPHRISDVGVVLDLATHDIDLTGWVTGQPYVSIAARTASRSGRPHEDMLAAVGQLADGAVVNHLVNWLSPLKERSTVVTGDRGCYVADTLTADLTFYANAAIDTEWEALRTFVGVSQGDMIRYAIPKREPLLVEHEMFRDAVDGKQTGIVSLREGLRTVEVAAAVLTSAHQGATVPVPPADPATRHPRQRTPGHPLAQDTATLADE</sequence>
<protein>
    <submittedName>
        <fullName evidence="4">Putative dehydrogenase</fullName>
    </submittedName>
</protein>
<accession>A0A4Q7ZNX7</accession>
<dbReference type="Proteomes" id="UP000292564">
    <property type="component" value="Unassembled WGS sequence"/>
</dbReference>
<comment type="caution">
    <text evidence="4">The sequence shown here is derived from an EMBL/GenBank/DDBJ whole genome shotgun (WGS) entry which is preliminary data.</text>
</comment>
<evidence type="ECO:0000259" key="2">
    <source>
        <dbReference type="Pfam" id="PF01408"/>
    </source>
</evidence>
<dbReference type="InterPro" id="IPR055170">
    <property type="entry name" value="GFO_IDH_MocA-like_dom"/>
</dbReference>
<dbReference type="RefSeq" id="WP_130511020.1">
    <property type="nucleotide sequence ID" value="NZ_SHKY01000001.1"/>
</dbReference>
<dbReference type="AlphaFoldDB" id="A0A4Q7ZNX7"/>
<dbReference type="InterPro" id="IPR036291">
    <property type="entry name" value="NAD(P)-bd_dom_sf"/>
</dbReference>
<name>A0A4Q7ZNX7_9ACTN</name>
<feature type="region of interest" description="Disordered" evidence="1">
    <location>
        <begin position="326"/>
        <end position="360"/>
    </location>
</feature>
<dbReference type="GO" id="GO:0000166">
    <property type="term" value="F:nucleotide binding"/>
    <property type="evidence" value="ECO:0007669"/>
    <property type="project" value="InterPro"/>
</dbReference>
<evidence type="ECO:0000259" key="3">
    <source>
        <dbReference type="Pfam" id="PF22725"/>
    </source>
</evidence>
<dbReference type="PANTHER" id="PTHR43377:SF1">
    <property type="entry name" value="BILIVERDIN REDUCTASE A"/>
    <property type="match status" value="1"/>
</dbReference>